<feature type="signal peptide" evidence="2">
    <location>
        <begin position="1"/>
        <end position="23"/>
    </location>
</feature>
<gene>
    <name evidence="3" type="ORF">SLUN_26875</name>
</gene>
<keyword evidence="2" id="KW-0732">Signal</keyword>
<evidence type="ECO:0000313" key="4">
    <source>
        <dbReference type="Proteomes" id="UP000244201"/>
    </source>
</evidence>
<dbReference type="RefSeq" id="WP_108152518.1">
    <property type="nucleotide sequence ID" value="NZ_CP026304.1"/>
</dbReference>
<name>A0A2R4T815_9ACTN</name>
<evidence type="ECO:0000313" key="3">
    <source>
        <dbReference type="EMBL" id="AVZ75283.1"/>
    </source>
</evidence>
<feature type="region of interest" description="Disordered" evidence="1">
    <location>
        <begin position="397"/>
        <end position="420"/>
    </location>
</feature>
<organism evidence="3 4">
    <name type="scientific">Streptomyces lunaelactis</name>
    <dbReference type="NCBI Taxonomy" id="1535768"/>
    <lineage>
        <taxon>Bacteria</taxon>
        <taxon>Bacillati</taxon>
        <taxon>Actinomycetota</taxon>
        <taxon>Actinomycetes</taxon>
        <taxon>Kitasatosporales</taxon>
        <taxon>Streptomycetaceae</taxon>
        <taxon>Streptomyces</taxon>
    </lineage>
</organism>
<accession>A0A2R4T815</accession>
<dbReference type="InterPro" id="IPR050490">
    <property type="entry name" value="Bact_solute-bd_prot1"/>
</dbReference>
<proteinExistence type="predicted"/>
<dbReference type="GeneID" id="55658878"/>
<dbReference type="PANTHER" id="PTHR43649">
    <property type="entry name" value="ARABINOSE-BINDING PROTEIN-RELATED"/>
    <property type="match status" value="1"/>
</dbReference>
<dbReference type="PANTHER" id="PTHR43649:SF12">
    <property type="entry name" value="DIACETYLCHITOBIOSE BINDING PROTEIN DASA"/>
    <property type="match status" value="1"/>
</dbReference>
<dbReference type="InterPro" id="IPR006059">
    <property type="entry name" value="SBP"/>
</dbReference>
<sequence length="420" mass="44258">MKTGFKRATAPLALFMLAASLSACEESNGGSNSKKLTVWMYPVIADPKAGAAYWDGIEKAFEKAQPGTSLTIEQQPWENRDQKIATAFGGGKGPDVVLLTPDQIPQFSASGAIGPVDGALKESIGKFLPATTDAMKQNGRIYGAPIYQTVTTTIYNRKLLAAAGITTPPATWDEIKAAAPKLKQNGVALLDYSASNEASLNLNFYPLLWQAGGSVFTKDGKKVAFNAPEGVEALTFLTDLYKAGSVPKSSMTNTNLLADQALGKQQAAMGYSVVLSDADLAAKTWGPENVLVGGPLRGPAKEVAFGIPGALSINAKSKNTAGAENFLAFMTQPQQIKSLGRASGYFSPRTDVTVPSESPYAKQYQAALANVFPGEPNPAARRLMGLLAPEVQAALTGRKSPKEALDAAAKAADDLLARRR</sequence>
<dbReference type="EMBL" id="CP026304">
    <property type="protein sequence ID" value="AVZ75283.1"/>
    <property type="molecule type" value="Genomic_DNA"/>
</dbReference>
<evidence type="ECO:0000256" key="1">
    <source>
        <dbReference type="SAM" id="MobiDB-lite"/>
    </source>
</evidence>
<dbReference type="AlphaFoldDB" id="A0A2R4T815"/>
<evidence type="ECO:0000256" key="2">
    <source>
        <dbReference type="SAM" id="SignalP"/>
    </source>
</evidence>
<keyword evidence="4" id="KW-1185">Reference proteome</keyword>
<dbReference type="KEGG" id="slk:SLUN_26875"/>
<protein>
    <submittedName>
        <fullName evidence="3">Sugar ABC transporter substrate-binding protein</fullName>
    </submittedName>
</protein>
<dbReference type="PROSITE" id="PS51257">
    <property type="entry name" value="PROKAR_LIPOPROTEIN"/>
    <property type="match status" value="1"/>
</dbReference>
<dbReference type="Proteomes" id="UP000244201">
    <property type="component" value="Chromosome"/>
</dbReference>
<dbReference type="SUPFAM" id="SSF53850">
    <property type="entry name" value="Periplasmic binding protein-like II"/>
    <property type="match status" value="1"/>
</dbReference>
<dbReference type="CDD" id="cd13585">
    <property type="entry name" value="PBP2_TMBP_like"/>
    <property type="match status" value="1"/>
</dbReference>
<reference evidence="3 4" key="1">
    <citation type="submission" date="2018-01" db="EMBL/GenBank/DDBJ databases">
        <title>Complete genome sequence of Streptomyces lunaelactis MM109T, a Ferroverdin A producer isolated from cave moonmilk deposits.</title>
        <authorList>
            <person name="Naome A."/>
            <person name="Martinet L."/>
            <person name="Maciejewska M."/>
            <person name="Anderssen S."/>
            <person name="Adam D."/>
            <person name="Tenconi E."/>
            <person name="Deflandre B."/>
            <person name="Arguelles-Arias A."/>
            <person name="Calusinska M."/>
            <person name="Copieters W."/>
            <person name="Karim L."/>
            <person name="Hanikenne M."/>
            <person name="Baurain D."/>
            <person name="van Wezel G."/>
            <person name="Smargiasso N."/>
            <person name="de Pauw E."/>
            <person name="Delfosse P."/>
            <person name="Rigali S."/>
        </authorList>
    </citation>
    <scope>NUCLEOTIDE SEQUENCE [LARGE SCALE GENOMIC DNA]</scope>
    <source>
        <strain evidence="3 4">MM109</strain>
    </source>
</reference>
<dbReference type="Pfam" id="PF01547">
    <property type="entry name" value="SBP_bac_1"/>
    <property type="match status" value="1"/>
</dbReference>
<dbReference type="OrthoDB" id="4289620at2"/>
<feature type="compositionally biased region" description="Basic and acidic residues" evidence="1">
    <location>
        <begin position="400"/>
        <end position="420"/>
    </location>
</feature>
<dbReference type="Gene3D" id="3.40.190.10">
    <property type="entry name" value="Periplasmic binding protein-like II"/>
    <property type="match status" value="1"/>
</dbReference>
<feature type="chain" id="PRO_5015354192" evidence="2">
    <location>
        <begin position="24"/>
        <end position="420"/>
    </location>
</feature>